<keyword evidence="2" id="KW-1185">Reference proteome</keyword>
<gene>
    <name evidence="1" type="ORF">L2E82_45454</name>
</gene>
<evidence type="ECO:0000313" key="2">
    <source>
        <dbReference type="Proteomes" id="UP001055811"/>
    </source>
</evidence>
<comment type="caution">
    <text evidence="1">The sequence shown here is derived from an EMBL/GenBank/DDBJ whole genome shotgun (WGS) entry which is preliminary data.</text>
</comment>
<organism evidence="1 2">
    <name type="scientific">Cichorium intybus</name>
    <name type="common">Chicory</name>
    <dbReference type="NCBI Taxonomy" id="13427"/>
    <lineage>
        <taxon>Eukaryota</taxon>
        <taxon>Viridiplantae</taxon>
        <taxon>Streptophyta</taxon>
        <taxon>Embryophyta</taxon>
        <taxon>Tracheophyta</taxon>
        <taxon>Spermatophyta</taxon>
        <taxon>Magnoliopsida</taxon>
        <taxon>eudicotyledons</taxon>
        <taxon>Gunneridae</taxon>
        <taxon>Pentapetalae</taxon>
        <taxon>asterids</taxon>
        <taxon>campanulids</taxon>
        <taxon>Asterales</taxon>
        <taxon>Asteraceae</taxon>
        <taxon>Cichorioideae</taxon>
        <taxon>Cichorieae</taxon>
        <taxon>Cichoriinae</taxon>
        <taxon>Cichorium</taxon>
    </lineage>
</organism>
<dbReference type="EMBL" id="CM042016">
    <property type="protein sequence ID" value="KAI3700816.1"/>
    <property type="molecule type" value="Genomic_DNA"/>
</dbReference>
<sequence length="418" mass="45942">MHFQMKIQPIDYQSYEESVNCEAPATVTTKPVLKSRLKRLFDRQFPSVLKNNSEKSNGAGEVKDGEFEPSSVCLAKMVQNFIEGTAPEKPKCGRNRCNCFNGNINDSSDDEFDLSAAAFFGDSNPSPWSGDSSETLKSLTPCASVAQRNLLADTSKIVEKNKICKRKDELRKIVAEGLLLIGYDASICKSRWEKSSSYPAGEYEYLDVIVDGGDRVLIDIDFRSEFEIARPTGNYKAILQSLPYIFVGEADRLQQILSIVSEAAKLSLKKKGLHIPPWRKLEYMRSKWLSAHIRTLPSPSVLPPPPPTPPPTPDANAAVPQIFSKTTTKDIEPSPVSPPAFESECGVFELILGEGTTATESTEANQLSPASILLRKSDDGFESPAAGIWQPPAVKPRNVERGSKLVVTGLASLFREKA</sequence>
<name>A0ACB8ZTK9_CICIN</name>
<evidence type="ECO:0000313" key="1">
    <source>
        <dbReference type="EMBL" id="KAI3700816.1"/>
    </source>
</evidence>
<accession>A0ACB8ZTK9</accession>
<reference evidence="2" key="1">
    <citation type="journal article" date="2022" name="Mol. Ecol. Resour.">
        <title>The genomes of chicory, endive, great burdock and yacon provide insights into Asteraceae palaeo-polyploidization history and plant inulin production.</title>
        <authorList>
            <person name="Fan W."/>
            <person name="Wang S."/>
            <person name="Wang H."/>
            <person name="Wang A."/>
            <person name="Jiang F."/>
            <person name="Liu H."/>
            <person name="Zhao H."/>
            <person name="Xu D."/>
            <person name="Zhang Y."/>
        </authorList>
    </citation>
    <scope>NUCLEOTIDE SEQUENCE [LARGE SCALE GENOMIC DNA]</scope>
    <source>
        <strain evidence="2">cv. Punajuju</strain>
    </source>
</reference>
<reference evidence="1 2" key="2">
    <citation type="journal article" date="2022" name="Mol. Ecol. Resour.">
        <title>The genomes of chicory, endive, great burdock and yacon provide insights into Asteraceae paleo-polyploidization history and plant inulin production.</title>
        <authorList>
            <person name="Fan W."/>
            <person name="Wang S."/>
            <person name="Wang H."/>
            <person name="Wang A."/>
            <person name="Jiang F."/>
            <person name="Liu H."/>
            <person name="Zhao H."/>
            <person name="Xu D."/>
            <person name="Zhang Y."/>
        </authorList>
    </citation>
    <scope>NUCLEOTIDE SEQUENCE [LARGE SCALE GENOMIC DNA]</scope>
    <source>
        <strain evidence="2">cv. Punajuju</strain>
        <tissue evidence="1">Leaves</tissue>
    </source>
</reference>
<protein>
    <submittedName>
        <fullName evidence="1">Uncharacterized protein</fullName>
    </submittedName>
</protein>
<proteinExistence type="predicted"/>
<dbReference type="Proteomes" id="UP001055811">
    <property type="component" value="Linkage Group LG08"/>
</dbReference>